<keyword evidence="2" id="KW-1185">Reference proteome</keyword>
<dbReference type="EMBL" id="CP148074">
    <property type="protein sequence ID" value="WXL27722.1"/>
    <property type="molecule type" value="Genomic_DNA"/>
</dbReference>
<evidence type="ECO:0000313" key="2">
    <source>
        <dbReference type="Proteomes" id="UP001476583"/>
    </source>
</evidence>
<evidence type="ECO:0000313" key="1">
    <source>
        <dbReference type="EMBL" id="WXL27722.1"/>
    </source>
</evidence>
<gene>
    <name evidence="1" type="ORF">WG219_09840</name>
</gene>
<protein>
    <submittedName>
        <fullName evidence="1">Uncharacterized protein</fullName>
    </submittedName>
</protein>
<accession>A0ABZ2RL54</accession>
<name>A0ABZ2RL54_ECTME</name>
<reference evidence="1 2" key="1">
    <citation type="submission" date="2024-03" db="EMBL/GenBank/DDBJ databases">
        <title>Complete genome of BD2.</title>
        <authorList>
            <person name="Cao G."/>
        </authorList>
    </citation>
    <scope>NUCLEOTIDE SEQUENCE [LARGE SCALE GENOMIC DNA]</scope>
    <source>
        <strain evidence="1 2">BD2</strain>
    </source>
</reference>
<organism evidence="1 2">
    <name type="scientific">Ectopseudomonas mendocina</name>
    <name type="common">Pseudomonas mendocina</name>
    <dbReference type="NCBI Taxonomy" id="300"/>
    <lineage>
        <taxon>Bacteria</taxon>
        <taxon>Pseudomonadati</taxon>
        <taxon>Pseudomonadota</taxon>
        <taxon>Gammaproteobacteria</taxon>
        <taxon>Pseudomonadales</taxon>
        <taxon>Pseudomonadaceae</taxon>
        <taxon>Ectopseudomonas</taxon>
    </lineage>
</organism>
<dbReference type="Proteomes" id="UP001476583">
    <property type="component" value="Chromosome"/>
</dbReference>
<sequence>MTPAELHRNLFDAIPPAAMVKFSALNPGLEGTIKAGSMIVLSDPNNTSCTYQEAQLMQAAQKVKVALSTLTPDEANFMVRHRAEIASFTGQVSTWGGVSTATLGAHLDNLRGTLQAIETLHQDNYRLYGHLKAPEFFEERRRLLTQLDAHLLNSARVRAKTTLGDHPKLKSTLGISSQSLVYHWDKAGAPGQIPGYATHVDSIGRAAKYMSAGGYIAIGIGGISSGLAIQDVCSADPSSKACEKIKLTEGGKFVGSVAGGYLGGKLGIAASGPLCLALGLSTGLGGVACVAVVVGSGTWVGTSAGTGVGEFTGEKVYEVTSP</sequence>
<proteinExistence type="predicted"/>